<gene>
    <name evidence="1" type="ORF">E2C01_081652</name>
</gene>
<dbReference type="AlphaFoldDB" id="A0A5B7IYP7"/>
<accession>A0A5B7IYP7</accession>
<comment type="caution">
    <text evidence="1">The sequence shown here is derived from an EMBL/GenBank/DDBJ whole genome shotgun (WGS) entry which is preliminary data.</text>
</comment>
<proteinExistence type="predicted"/>
<protein>
    <submittedName>
        <fullName evidence="1">Uncharacterized protein</fullName>
    </submittedName>
</protein>
<reference evidence="1 2" key="1">
    <citation type="submission" date="2019-05" db="EMBL/GenBank/DDBJ databases">
        <title>Another draft genome of Portunus trituberculatus and its Hox gene families provides insights of decapod evolution.</title>
        <authorList>
            <person name="Jeong J.-H."/>
            <person name="Song I."/>
            <person name="Kim S."/>
            <person name="Choi T."/>
            <person name="Kim D."/>
            <person name="Ryu S."/>
            <person name="Kim W."/>
        </authorList>
    </citation>
    <scope>NUCLEOTIDE SEQUENCE [LARGE SCALE GENOMIC DNA]</scope>
    <source>
        <tissue evidence="1">Muscle</tissue>
    </source>
</reference>
<sequence>MNWPDADGGATDEAAKEGIRTVEAKHCYADTSLRVHLTWVNLDLSSFRVITAARTSRLHGLPYPVLPSLHPITTPLPDWSIVFTPPIQREGNRGYLMN</sequence>
<name>A0A5B7IYP7_PORTR</name>
<evidence type="ECO:0000313" key="2">
    <source>
        <dbReference type="Proteomes" id="UP000324222"/>
    </source>
</evidence>
<organism evidence="1 2">
    <name type="scientific">Portunus trituberculatus</name>
    <name type="common">Swimming crab</name>
    <name type="synonym">Neptunus trituberculatus</name>
    <dbReference type="NCBI Taxonomy" id="210409"/>
    <lineage>
        <taxon>Eukaryota</taxon>
        <taxon>Metazoa</taxon>
        <taxon>Ecdysozoa</taxon>
        <taxon>Arthropoda</taxon>
        <taxon>Crustacea</taxon>
        <taxon>Multicrustacea</taxon>
        <taxon>Malacostraca</taxon>
        <taxon>Eumalacostraca</taxon>
        <taxon>Eucarida</taxon>
        <taxon>Decapoda</taxon>
        <taxon>Pleocyemata</taxon>
        <taxon>Brachyura</taxon>
        <taxon>Eubrachyura</taxon>
        <taxon>Portunoidea</taxon>
        <taxon>Portunidae</taxon>
        <taxon>Portuninae</taxon>
        <taxon>Portunus</taxon>
    </lineage>
</organism>
<dbReference type="Proteomes" id="UP000324222">
    <property type="component" value="Unassembled WGS sequence"/>
</dbReference>
<keyword evidence="2" id="KW-1185">Reference proteome</keyword>
<evidence type="ECO:0000313" key="1">
    <source>
        <dbReference type="EMBL" id="MPC86816.1"/>
    </source>
</evidence>
<dbReference type="EMBL" id="VSRR010072590">
    <property type="protein sequence ID" value="MPC86816.1"/>
    <property type="molecule type" value="Genomic_DNA"/>
</dbReference>